<dbReference type="InterPro" id="IPR002347">
    <property type="entry name" value="SDR_fam"/>
</dbReference>
<dbReference type="CDD" id="cd05233">
    <property type="entry name" value="SDR_c"/>
    <property type="match status" value="1"/>
</dbReference>
<name>A0A328B2J8_9CAUL</name>
<accession>A0A328B2J8</accession>
<dbReference type="PANTHER" id="PTHR42760:SF78">
    <property type="entry name" value="3-OXOACYL-[ACYL-CARRIER-PROTEIN] REDUCTASE [NADH]"/>
    <property type="match status" value="1"/>
</dbReference>
<proteinExistence type="inferred from homology"/>
<dbReference type="OrthoDB" id="9789398at2"/>
<comment type="caution">
    <text evidence="4">The sequence shown here is derived from an EMBL/GenBank/DDBJ whole genome shotgun (WGS) entry which is preliminary data.</text>
</comment>
<dbReference type="Proteomes" id="UP000249842">
    <property type="component" value="Unassembled WGS sequence"/>
</dbReference>
<dbReference type="Pfam" id="PF13561">
    <property type="entry name" value="adh_short_C2"/>
    <property type="match status" value="1"/>
</dbReference>
<sequence length="281" mass="28984">MGETLLAAEAGSSGRRPLEGRVALVTGSGRGLGRTIAEALMRLGADLVLHDINEQAPAQFGEFESLSALAAALTRNASRAMAVTGDITDNAAVEKMVAAGQDQLGPISILVNCAGGDIGARGTKPNPNTPTDFEVEDVQAVVNRNLIGTMLMCRAIAPGMAARQQGSIVNVGSVSAHAGIATEVGYACAKAAVLHYTRCLALEMRPHGVRVNAISPGPAKTARFLATRETDPVMMEEGPSLVRYGTPSEIADAVSFLSSDDARFVSGQVLRVDGGAGLYPG</sequence>
<dbReference type="Gene3D" id="3.40.50.720">
    <property type="entry name" value="NAD(P)-binding Rossmann-like Domain"/>
    <property type="match status" value="1"/>
</dbReference>
<dbReference type="FunFam" id="3.40.50.720:FF:000084">
    <property type="entry name" value="Short-chain dehydrogenase reductase"/>
    <property type="match status" value="1"/>
</dbReference>
<evidence type="ECO:0000313" key="4">
    <source>
        <dbReference type="EMBL" id="RAK60661.1"/>
    </source>
</evidence>
<dbReference type="GO" id="GO:0047838">
    <property type="term" value="F:D-xylose 1-dehydrogenase (NAD+) activity"/>
    <property type="evidence" value="ECO:0007669"/>
    <property type="project" value="UniProtKB-EC"/>
</dbReference>
<dbReference type="PRINTS" id="PR00080">
    <property type="entry name" value="SDRFAMILY"/>
</dbReference>
<dbReference type="InterPro" id="IPR036291">
    <property type="entry name" value="NAD(P)-bd_dom_sf"/>
</dbReference>
<evidence type="ECO:0000256" key="1">
    <source>
        <dbReference type="ARBA" id="ARBA00006484"/>
    </source>
</evidence>
<protein>
    <recommendedName>
        <fullName evidence="3">D-xylose 1-dehydrogenase</fullName>
        <ecNumber evidence="2">1.1.1.175</ecNumber>
    </recommendedName>
</protein>
<dbReference type="PROSITE" id="PS00061">
    <property type="entry name" value="ADH_SHORT"/>
    <property type="match status" value="1"/>
</dbReference>
<gene>
    <name evidence="4" type="ORF">DJ021_12995</name>
</gene>
<dbReference type="EC" id="1.1.1.175" evidence="2"/>
<comment type="similarity">
    <text evidence="1">Belongs to the short-chain dehydrogenases/reductases (SDR) family.</text>
</comment>
<reference evidence="5" key="1">
    <citation type="submission" date="2018-05" db="EMBL/GenBank/DDBJ databases">
        <authorList>
            <person name="Li X."/>
        </authorList>
    </citation>
    <scope>NUCLEOTIDE SEQUENCE [LARGE SCALE GENOMIC DNA]</scope>
    <source>
        <strain evidence="5">HKS-05</strain>
    </source>
</reference>
<keyword evidence="5" id="KW-1185">Reference proteome</keyword>
<dbReference type="EMBL" id="QFYP01000001">
    <property type="protein sequence ID" value="RAK60661.1"/>
    <property type="molecule type" value="Genomic_DNA"/>
</dbReference>
<evidence type="ECO:0000313" key="5">
    <source>
        <dbReference type="Proteomes" id="UP000249842"/>
    </source>
</evidence>
<dbReference type="PANTHER" id="PTHR42760">
    <property type="entry name" value="SHORT-CHAIN DEHYDROGENASES/REDUCTASES FAMILY MEMBER"/>
    <property type="match status" value="1"/>
</dbReference>
<dbReference type="SUPFAM" id="SSF51735">
    <property type="entry name" value="NAD(P)-binding Rossmann-fold domains"/>
    <property type="match status" value="1"/>
</dbReference>
<dbReference type="InterPro" id="IPR020904">
    <property type="entry name" value="Sc_DH/Rdtase_CS"/>
</dbReference>
<organism evidence="4 5">
    <name type="scientific">Phenylobacterium hankyongense</name>
    <dbReference type="NCBI Taxonomy" id="1813876"/>
    <lineage>
        <taxon>Bacteria</taxon>
        <taxon>Pseudomonadati</taxon>
        <taxon>Pseudomonadota</taxon>
        <taxon>Alphaproteobacteria</taxon>
        <taxon>Caulobacterales</taxon>
        <taxon>Caulobacteraceae</taxon>
        <taxon>Phenylobacterium</taxon>
    </lineage>
</organism>
<dbReference type="AlphaFoldDB" id="A0A328B2J8"/>
<evidence type="ECO:0000256" key="2">
    <source>
        <dbReference type="ARBA" id="ARBA00066641"/>
    </source>
</evidence>
<dbReference type="PRINTS" id="PR00081">
    <property type="entry name" value="GDHRDH"/>
</dbReference>
<evidence type="ECO:0000256" key="3">
    <source>
        <dbReference type="ARBA" id="ARBA00069939"/>
    </source>
</evidence>